<keyword evidence="3" id="KW-1185">Reference proteome</keyword>
<dbReference type="RefSeq" id="WP_153026694.1">
    <property type="nucleotide sequence ID" value="NZ_WIAO01000025.1"/>
</dbReference>
<organism evidence="2 3">
    <name type="scientific">Glycomyces albidus</name>
    <dbReference type="NCBI Taxonomy" id="2656774"/>
    <lineage>
        <taxon>Bacteria</taxon>
        <taxon>Bacillati</taxon>
        <taxon>Actinomycetota</taxon>
        <taxon>Actinomycetes</taxon>
        <taxon>Glycomycetales</taxon>
        <taxon>Glycomycetaceae</taxon>
        <taxon>Glycomyces</taxon>
    </lineage>
</organism>
<evidence type="ECO:0000313" key="2">
    <source>
        <dbReference type="EMBL" id="MQM27565.1"/>
    </source>
</evidence>
<gene>
    <name evidence="2" type="ORF">GFD30_18620</name>
</gene>
<feature type="signal peptide" evidence="1">
    <location>
        <begin position="1"/>
        <end position="19"/>
    </location>
</feature>
<dbReference type="Proteomes" id="UP000477750">
    <property type="component" value="Unassembled WGS sequence"/>
</dbReference>
<dbReference type="EMBL" id="WIAO01000025">
    <property type="protein sequence ID" value="MQM27565.1"/>
    <property type="molecule type" value="Genomic_DNA"/>
</dbReference>
<sequence length="376" mass="41849">MRRSALPLLVVPLVLTACSAEEPVEVTDEDIVAIERSIVNISALGWELIQAESRVGSQCMQDQGFTVHDPIALFGNGIPHRFEGFHSPYSRIPTVEQAERFAFGEWVHQTESDAAVEMRADPDFLAINAEDDGWWDPAFDREREEFDAQGEEYAAAWSEAWKGTERYEYDQAFQEAMETAEDPTEVDLGEQPPFGGCELETIEIVYGGPESWESDDGQTNWTRPGREESPLTAIGDGEIYGLMAPEYAEEEQAFLDCLADRGYGAWEFDDHGYLPTGDYILKNLYGDTTEAYEGGELVEVAELPDDFDASDPVAAEFAIALDFAECAEDGGLHDGSEEMFARLSVEQLIGSEAEIYAHEQELKGLIENAQEYIEGE</sequence>
<reference evidence="2 3" key="1">
    <citation type="submission" date="2019-10" db="EMBL/GenBank/DDBJ databases">
        <title>Glycomyces albidus sp. nov., a novel actinomycete isolated from rhizosphere soil of wheat (Triticum aestivum L.).</title>
        <authorList>
            <person name="Qian L."/>
        </authorList>
    </citation>
    <scope>NUCLEOTIDE SEQUENCE [LARGE SCALE GENOMIC DNA]</scope>
    <source>
        <strain evidence="2 3">NEAU-7082</strain>
    </source>
</reference>
<evidence type="ECO:0000313" key="3">
    <source>
        <dbReference type="Proteomes" id="UP000477750"/>
    </source>
</evidence>
<dbReference type="PROSITE" id="PS51257">
    <property type="entry name" value="PROKAR_LIPOPROTEIN"/>
    <property type="match status" value="1"/>
</dbReference>
<keyword evidence="1" id="KW-0732">Signal</keyword>
<comment type="caution">
    <text evidence="2">The sequence shown here is derived from an EMBL/GenBank/DDBJ whole genome shotgun (WGS) entry which is preliminary data.</text>
</comment>
<evidence type="ECO:0000256" key="1">
    <source>
        <dbReference type="SAM" id="SignalP"/>
    </source>
</evidence>
<dbReference type="AlphaFoldDB" id="A0A6L5GD06"/>
<name>A0A6L5GD06_9ACTN</name>
<protein>
    <submittedName>
        <fullName evidence="2">Uncharacterized protein</fullName>
    </submittedName>
</protein>
<feature type="chain" id="PRO_5038906036" evidence="1">
    <location>
        <begin position="20"/>
        <end position="376"/>
    </location>
</feature>
<proteinExistence type="predicted"/>
<accession>A0A6L5GD06</accession>